<keyword evidence="1" id="KW-0732">Signal</keyword>
<protein>
    <submittedName>
        <fullName evidence="2">Uncharacterized protein</fullName>
    </submittedName>
</protein>
<evidence type="ECO:0000256" key="1">
    <source>
        <dbReference type="SAM" id="SignalP"/>
    </source>
</evidence>
<reference evidence="2 3" key="1">
    <citation type="submission" date="2014-03" db="EMBL/GenBank/DDBJ databases">
        <title>Draft genome of the hookworm Oesophagostomum dentatum.</title>
        <authorList>
            <person name="Mitreva M."/>
        </authorList>
    </citation>
    <scope>NUCLEOTIDE SEQUENCE [LARGE SCALE GENOMIC DNA]</scope>
    <source>
        <strain evidence="2 3">OD-Hann</strain>
    </source>
</reference>
<evidence type="ECO:0000313" key="2">
    <source>
        <dbReference type="EMBL" id="KHJ97043.1"/>
    </source>
</evidence>
<dbReference type="Proteomes" id="UP000053660">
    <property type="component" value="Unassembled WGS sequence"/>
</dbReference>
<sequence>MYAIFTLLCIWALVDADSFIGVVIKELVVSTEEMEMEKSHPEMASKMIEFSCPTDCCIFGNHVSSVLLSDVLVARRCTQVSNFLRADIFKNFPCCECRISRENQIV</sequence>
<evidence type="ECO:0000313" key="3">
    <source>
        <dbReference type="Proteomes" id="UP000053660"/>
    </source>
</evidence>
<name>A0A0B1THM2_OESDE</name>
<organism evidence="2 3">
    <name type="scientific">Oesophagostomum dentatum</name>
    <name type="common">Nodular worm</name>
    <dbReference type="NCBI Taxonomy" id="61180"/>
    <lineage>
        <taxon>Eukaryota</taxon>
        <taxon>Metazoa</taxon>
        <taxon>Ecdysozoa</taxon>
        <taxon>Nematoda</taxon>
        <taxon>Chromadorea</taxon>
        <taxon>Rhabditida</taxon>
        <taxon>Rhabditina</taxon>
        <taxon>Rhabditomorpha</taxon>
        <taxon>Strongyloidea</taxon>
        <taxon>Strongylidae</taxon>
        <taxon>Oesophagostomum</taxon>
    </lineage>
</organism>
<accession>A0A0B1THM2</accession>
<feature type="signal peptide" evidence="1">
    <location>
        <begin position="1"/>
        <end position="16"/>
    </location>
</feature>
<proteinExistence type="predicted"/>
<feature type="chain" id="PRO_5002062607" evidence="1">
    <location>
        <begin position="17"/>
        <end position="106"/>
    </location>
</feature>
<dbReference type="AlphaFoldDB" id="A0A0B1THM2"/>
<keyword evidence="3" id="KW-1185">Reference proteome</keyword>
<dbReference type="EMBL" id="KN549532">
    <property type="protein sequence ID" value="KHJ97043.1"/>
    <property type="molecule type" value="Genomic_DNA"/>
</dbReference>
<dbReference type="OrthoDB" id="10506754at2759"/>
<gene>
    <name evidence="2" type="ORF">OESDEN_02984</name>
</gene>